<keyword evidence="4 8" id="KW-0276">Fatty acid metabolism</keyword>
<dbReference type="Proteomes" id="UP000186385">
    <property type="component" value="Unassembled WGS sequence"/>
</dbReference>
<comment type="catalytic activity">
    <reaction evidence="8">
        <text>apo-[ACP] + CoA = holo-[ACP] + adenosine 3',5'-bisphosphate + H(+)</text>
        <dbReference type="Rhea" id="RHEA:12068"/>
        <dbReference type="Rhea" id="RHEA-COMP:9685"/>
        <dbReference type="Rhea" id="RHEA-COMP:9690"/>
        <dbReference type="ChEBI" id="CHEBI:15378"/>
        <dbReference type="ChEBI" id="CHEBI:29999"/>
        <dbReference type="ChEBI" id="CHEBI:57287"/>
        <dbReference type="ChEBI" id="CHEBI:58343"/>
        <dbReference type="ChEBI" id="CHEBI:64479"/>
        <dbReference type="EC" id="2.7.8.7"/>
    </reaction>
</comment>
<dbReference type="NCBIfam" id="TIGR00556">
    <property type="entry name" value="pantethn_trn"/>
    <property type="match status" value="1"/>
</dbReference>
<evidence type="ECO:0000256" key="3">
    <source>
        <dbReference type="ARBA" id="ARBA00022723"/>
    </source>
</evidence>
<keyword evidence="8" id="KW-0963">Cytoplasm</keyword>
<evidence type="ECO:0000256" key="6">
    <source>
        <dbReference type="ARBA" id="ARBA00023098"/>
    </source>
</evidence>
<dbReference type="NCBIfam" id="TIGR00516">
    <property type="entry name" value="acpS"/>
    <property type="match status" value="1"/>
</dbReference>
<dbReference type="SUPFAM" id="SSF56214">
    <property type="entry name" value="4'-phosphopantetheinyl transferase"/>
    <property type="match status" value="1"/>
</dbReference>
<dbReference type="Gene3D" id="3.90.470.20">
    <property type="entry name" value="4'-phosphopantetheinyl transferase domain"/>
    <property type="match status" value="1"/>
</dbReference>
<feature type="domain" description="4'-phosphopantetheinyl transferase" evidence="9">
    <location>
        <begin position="4"/>
        <end position="112"/>
    </location>
</feature>
<dbReference type="InterPro" id="IPR002582">
    <property type="entry name" value="ACPS"/>
</dbReference>
<feature type="binding site" evidence="8">
    <location>
        <position position="8"/>
    </location>
    <ligand>
        <name>Mg(2+)</name>
        <dbReference type="ChEBI" id="CHEBI:18420"/>
    </ligand>
</feature>
<dbReference type="OrthoDB" id="517356at2"/>
<evidence type="ECO:0000313" key="10">
    <source>
        <dbReference type="EMBL" id="OXS74567.1"/>
    </source>
</evidence>
<comment type="similarity">
    <text evidence="8">Belongs to the P-Pant transferase superfamily. AcpS family.</text>
</comment>
<dbReference type="GO" id="GO:0000287">
    <property type="term" value="F:magnesium ion binding"/>
    <property type="evidence" value="ECO:0007669"/>
    <property type="project" value="UniProtKB-UniRule"/>
</dbReference>
<dbReference type="InterPro" id="IPR008278">
    <property type="entry name" value="4-PPantetheinyl_Trfase_dom"/>
</dbReference>
<sequence length="116" mass="12834">MIKGIGMDIVEINRIQSVIERQPKFLERILTPEEQGCFHAKKGSRKWEYAAGRFAVKEAFSKAAGTGIGSELSFQDIEVGSDERGKPVLIRPYSNGVHVTITHSREYAAAVVVIES</sequence>
<keyword evidence="13" id="KW-1185">Reference proteome</keyword>
<reference evidence="13" key="2">
    <citation type="submission" date="2017-03" db="EMBL/GenBank/DDBJ databases">
        <title>Bacillus sp. V-88(T) DSM27956, whole genome shotgun sequencing project.</title>
        <authorList>
            <person name="Dastager S.G."/>
            <person name="Neurgaonkar P.S."/>
            <person name="Dharne M.S."/>
        </authorList>
    </citation>
    <scope>NUCLEOTIDE SEQUENCE [LARGE SCALE GENOMIC DNA]</scope>
    <source>
        <strain evidence="13">DSM 25145</strain>
    </source>
</reference>
<accession>A0A1N7BWB2</accession>
<reference evidence="10" key="3">
    <citation type="submission" date="2017-03" db="EMBL/GenBank/DDBJ databases">
        <authorList>
            <person name="Dastager S.G."/>
            <person name="Neurgaonkar P.S."/>
            <person name="Dharne M.S."/>
        </authorList>
    </citation>
    <scope>NUCLEOTIDE SEQUENCE</scope>
    <source>
        <strain evidence="10">DSM 25145</strain>
    </source>
</reference>
<feature type="binding site" evidence="8">
    <location>
        <position position="58"/>
    </location>
    <ligand>
        <name>Mg(2+)</name>
        <dbReference type="ChEBI" id="CHEBI:18420"/>
    </ligand>
</feature>
<evidence type="ECO:0000313" key="11">
    <source>
        <dbReference type="EMBL" id="SIR55546.1"/>
    </source>
</evidence>
<dbReference type="EC" id="2.7.8.7" evidence="8"/>
<reference evidence="11 12" key="1">
    <citation type="submission" date="2017-01" db="EMBL/GenBank/DDBJ databases">
        <authorList>
            <person name="Mah S.A."/>
            <person name="Swanson W.J."/>
            <person name="Moy G.W."/>
            <person name="Vacquier V.D."/>
        </authorList>
    </citation>
    <scope>NUCLEOTIDE SEQUENCE [LARGE SCALE GENOMIC DNA]</scope>
    <source>
        <strain evidence="11 12">NIO-1016</strain>
    </source>
</reference>
<evidence type="ECO:0000313" key="13">
    <source>
        <dbReference type="Proteomes" id="UP000215545"/>
    </source>
</evidence>
<dbReference type="AlphaFoldDB" id="A0A1N7BWB2"/>
<proteinExistence type="inferred from homology"/>
<evidence type="ECO:0000256" key="7">
    <source>
        <dbReference type="ARBA" id="ARBA00023160"/>
    </source>
</evidence>
<comment type="subcellular location">
    <subcellularLocation>
        <location evidence="8">Cytoplasm</location>
    </subcellularLocation>
</comment>
<dbReference type="InterPro" id="IPR004568">
    <property type="entry name" value="Ppantetheine-prot_Trfase_dom"/>
</dbReference>
<evidence type="ECO:0000256" key="1">
    <source>
        <dbReference type="ARBA" id="ARBA00022516"/>
    </source>
</evidence>
<keyword evidence="7 8" id="KW-0275">Fatty acid biosynthesis</keyword>
<dbReference type="HAMAP" id="MF_00101">
    <property type="entry name" value="AcpS"/>
    <property type="match status" value="1"/>
</dbReference>
<protein>
    <recommendedName>
        <fullName evidence="8">Holo-[acyl-carrier-protein] synthase</fullName>
        <shortName evidence="8">Holo-ACP synthase</shortName>
        <ecNumber evidence="8">2.7.8.7</ecNumber>
    </recommendedName>
    <alternativeName>
        <fullName evidence="8">4'-phosphopantetheinyl transferase AcpS</fullName>
    </alternativeName>
</protein>
<dbReference type="STRING" id="1017273.SAMN05443094_11096"/>
<evidence type="ECO:0000313" key="12">
    <source>
        <dbReference type="Proteomes" id="UP000186385"/>
    </source>
</evidence>
<dbReference type="GO" id="GO:0008897">
    <property type="term" value="F:holo-[acyl-carrier-protein] synthase activity"/>
    <property type="evidence" value="ECO:0007669"/>
    <property type="project" value="UniProtKB-UniRule"/>
</dbReference>
<gene>
    <name evidence="8" type="primary">acpS</name>
    <name evidence="10" type="ORF">B1B05_16925</name>
    <name evidence="11" type="ORF">SAMN05443094_11096</name>
</gene>
<dbReference type="GO" id="GO:0005737">
    <property type="term" value="C:cytoplasm"/>
    <property type="evidence" value="ECO:0007669"/>
    <property type="project" value="UniProtKB-SubCell"/>
</dbReference>
<evidence type="ECO:0000256" key="2">
    <source>
        <dbReference type="ARBA" id="ARBA00022679"/>
    </source>
</evidence>
<dbReference type="EMBL" id="FTLX01000010">
    <property type="protein sequence ID" value="SIR55546.1"/>
    <property type="molecule type" value="Genomic_DNA"/>
</dbReference>
<dbReference type="Proteomes" id="UP000215545">
    <property type="component" value="Unassembled WGS sequence"/>
</dbReference>
<keyword evidence="5 8" id="KW-0460">Magnesium</keyword>
<evidence type="ECO:0000256" key="5">
    <source>
        <dbReference type="ARBA" id="ARBA00022842"/>
    </source>
</evidence>
<dbReference type="GO" id="GO:0006633">
    <property type="term" value="P:fatty acid biosynthetic process"/>
    <property type="evidence" value="ECO:0007669"/>
    <property type="project" value="UniProtKB-UniRule"/>
</dbReference>
<evidence type="ECO:0000256" key="4">
    <source>
        <dbReference type="ARBA" id="ARBA00022832"/>
    </source>
</evidence>
<evidence type="ECO:0000259" key="9">
    <source>
        <dbReference type="Pfam" id="PF01648"/>
    </source>
</evidence>
<comment type="function">
    <text evidence="8">Transfers the 4'-phosphopantetheine moiety from coenzyme A to a Ser of acyl-carrier-protein.</text>
</comment>
<keyword evidence="6 8" id="KW-0443">Lipid metabolism</keyword>
<keyword evidence="3 8" id="KW-0479">Metal-binding</keyword>
<dbReference type="InterPro" id="IPR037143">
    <property type="entry name" value="4-PPantetheinyl_Trfase_dom_sf"/>
</dbReference>
<organism evidence="11 12">
    <name type="scientific">Domibacillus enclensis</name>
    <dbReference type="NCBI Taxonomy" id="1017273"/>
    <lineage>
        <taxon>Bacteria</taxon>
        <taxon>Bacillati</taxon>
        <taxon>Bacillota</taxon>
        <taxon>Bacilli</taxon>
        <taxon>Bacillales</taxon>
        <taxon>Bacillaceae</taxon>
        <taxon>Domibacillus</taxon>
    </lineage>
</organism>
<keyword evidence="1 8" id="KW-0444">Lipid biosynthesis</keyword>
<name>A0A1N7BWB2_9BACI</name>
<evidence type="ECO:0000256" key="8">
    <source>
        <dbReference type="HAMAP-Rule" id="MF_00101"/>
    </source>
</evidence>
<comment type="cofactor">
    <cofactor evidence="8">
        <name>Mg(2+)</name>
        <dbReference type="ChEBI" id="CHEBI:18420"/>
    </cofactor>
</comment>
<dbReference type="Pfam" id="PF01648">
    <property type="entry name" value="ACPS"/>
    <property type="match status" value="1"/>
</dbReference>
<dbReference type="RefSeq" id="WP_045852177.1">
    <property type="nucleotide sequence ID" value="NZ_FTLX01000010.1"/>
</dbReference>
<keyword evidence="2 8" id="KW-0808">Transferase</keyword>
<dbReference type="EMBL" id="MWSK01000010">
    <property type="protein sequence ID" value="OXS74567.1"/>
    <property type="molecule type" value="Genomic_DNA"/>
</dbReference>